<reference evidence="3" key="1">
    <citation type="submission" date="2014-01" db="EMBL/GenBank/DDBJ databases">
        <title>The Genome Sequence of Anopheles farauti FAR1 (V2).</title>
        <authorList>
            <consortium name="The Broad Institute Genomics Platform"/>
            <person name="Neafsey D.E."/>
            <person name="Besansky N."/>
            <person name="Howell P."/>
            <person name="Walton C."/>
            <person name="Young S.K."/>
            <person name="Zeng Q."/>
            <person name="Gargeya S."/>
            <person name="Fitzgerald M."/>
            <person name="Haas B."/>
            <person name="Abouelleil A."/>
            <person name="Allen A.W."/>
            <person name="Alvarado L."/>
            <person name="Arachchi H.M."/>
            <person name="Berlin A.M."/>
            <person name="Chapman S.B."/>
            <person name="Gainer-Dewar J."/>
            <person name="Goldberg J."/>
            <person name="Griggs A."/>
            <person name="Gujja S."/>
            <person name="Hansen M."/>
            <person name="Howarth C."/>
            <person name="Imamovic A."/>
            <person name="Ireland A."/>
            <person name="Larimer J."/>
            <person name="McCowan C."/>
            <person name="Murphy C."/>
            <person name="Pearson M."/>
            <person name="Poon T.W."/>
            <person name="Priest M."/>
            <person name="Roberts A."/>
            <person name="Saif S."/>
            <person name="Shea T."/>
            <person name="Sisk P."/>
            <person name="Sykes S."/>
            <person name="Wortman J."/>
            <person name="Nusbaum C."/>
            <person name="Birren B."/>
        </authorList>
    </citation>
    <scope>NUCLEOTIDE SEQUENCE [LARGE SCALE GENOMIC DNA]</scope>
    <source>
        <strain evidence="3">FAR1</strain>
    </source>
</reference>
<evidence type="ECO:0000256" key="1">
    <source>
        <dbReference type="SAM" id="SignalP"/>
    </source>
</evidence>
<feature type="signal peptide" evidence="1">
    <location>
        <begin position="1"/>
        <end position="17"/>
    </location>
</feature>
<evidence type="ECO:0000313" key="3">
    <source>
        <dbReference type="Proteomes" id="UP000075886"/>
    </source>
</evidence>
<sequence>MGPIVRFFVLLVSFCSAIRCDQENDAERTVFDCIELTDFRTPLDVLPSDCQQSFDRLLPTQTNIQRFLNQFDNDIQESAQNALKRAFIEMLQDDGDGSEVERPEEPTLLGSMPDSIPADLRHEILRYMLQGHRFRLTPMLRARLYPVRNILLSQRNYGAVFWIDRLLKPDAHRRTVVDKIYASRDTDLNFAPTKA</sequence>
<evidence type="ECO:0000313" key="2">
    <source>
        <dbReference type="EnsemblMetazoa" id="AFAF001208-PA"/>
    </source>
</evidence>
<keyword evidence="1" id="KW-0732">Signal</keyword>
<dbReference type="AlphaFoldDB" id="A0A182Q1G8"/>
<dbReference type="VEuPathDB" id="VectorBase:AFAF001208"/>
<name>A0A182Q1G8_9DIPT</name>
<keyword evidence="3" id="KW-1185">Reference proteome</keyword>
<dbReference type="EnsemblMetazoa" id="AFAF001208-RA">
    <property type="protein sequence ID" value="AFAF001208-PA"/>
    <property type="gene ID" value="AFAF001208"/>
</dbReference>
<dbReference type="EMBL" id="AXCN02001614">
    <property type="status" value="NOT_ANNOTATED_CDS"/>
    <property type="molecule type" value="Genomic_DNA"/>
</dbReference>
<proteinExistence type="predicted"/>
<organism evidence="2 3">
    <name type="scientific">Anopheles farauti</name>
    <dbReference type="NCBI Taxonomy" id="69004"/>
    <lineage>
        <taxon>Eukaryota</taxon>
        <taxon>Metazoa</taxon>
        <taxon>Ecdysozoa</taxon>
        <taxon>Arthropoda</taxon>
        <taxon>Hexapoda</taxon>
        <taxon>Insecta</taxon>
        <taxon>Pterygota</taxon>
        <taxon>Neoptera</taxon>
        <taxon>Endopterygota</taxon>
        <taxon>Diptera</taxon>
        <taxon>Nematocera</taxon>
        <taxon>Culicoidea</taxon>
        <taxon>Culicidae</taxon>
        <taxon>Anophelinae</taxon>
        <taxon>Anopheles</taxon>
    </lineage>
</organism>
<accession>A0A182Q1G8</accession>
<feature type="chain" id="PRO_5008132219" evidence="1">
    <location>
        <begin position="18"/>
        <end position="195"/>
    </location>
</feature>
<dbReference type="Proteomes" id="UP000075886">
    <property type="component" value="Unassembled WGS sequence"/>
</dbReference>
<reference evidence="2" key="2">
    <citation type="submission" date="2020-05" db="UniProtKB">
        <authorList>
            <consortium name="EnsemblMetazoa"/>
        </authorList>
    </citation>
    <scope>IDENTIFICATION</scope>
    <source>
        <strain evidence="2">FAR1</strain>
    </source>
</reference>
<protein>
    <submittedName>
        <fullName evidence="2">Uncharacterized protein</fullName>
    </submittedName>
</protein>